<dbReference type="EMBL" id="RBID01000001">
    <property type="protein sequence ID" value="RKQ63066.1"/>
    <property type="molecule type" value="Genomic_DNA"/>
</dbReference>
<dbReference type="Pfam" id="PF03884">
    <property type="entry name" value="YacG"/>
    <property type="match status" value="1"/>
</dbReference>
<name>A0A495BNT6_VOGIN</name>
<proteinExistence type="inferred from homology"/>
<evidence type="ECO:0000256" key="2">
    <source>
        <dbReference type="ARBA" id="ARBA00022833"/>
    </source>
</evidence>
<evidence type="ECO:0000313" key="5">
    <source>
        <dbReference type="Proteomes" id="UP000279384"/>
    </source>
</evidence>
<dbReference type="RefSeq" id="WP_120809225.1">
    <property type="nucleotide sequence ID" value="NZ_RBID01000001.1"/>
</dbReference>
<comment type="caution">
    <text evidence="4">The sequence shown here is derived from an EMBL/GenBank/DDBJ whole genome shotgun (WGS) entry which is preliminary data.</text>
</comment>
<comment type="cofactor">
    <cofactor evidence="3">
        <name>Zn(2+)</name>
        <dbReference type="ChEBI" id="CHEBI:29105"/>
    </cofactor>
    <text evidence="3">Binds 1 zinc ion.</text>
</comment>
<feature type="binding site" evidence="3">
    <location>
        <position position="12"/>
    </location>
    <ligand>
        <name>Zn(2+)</name>
        <dbReference type="ChEBI" id="CHEBI:29105"/>
    </ligand>
</feature>
<keyword evidence="2 3" id="KW-0862">Zinc</keyword>
<evidence type="ECO:0000256" key="1">
    <source>
        <dbReference type="ARBA" id="ARBA00022723"/>
    </source>
</evidence>
<dbReference type="GO" id="GO:0008270">
    <property type="term" value="F:zinc ion binding"/>
    <property type="evidence" value="ECO:0007669"/>
    <property type="project" value="UniProtKB-UniRule"/>
</dbReference>
<dbReference type="Gene3D" id="3.30.50.10">
    <property type="entry name" value="Erythroid Transcription Factor GATA-1, subunit A"/>
    <property type="match status" value="1"/>
</dbReference>
<feature type="binding site" evidence="3">
    <location>
        <position position="28"/>
    </location>
    <ligand>
        <name>Zn(2+)</name>
        <dbReference type="ChEBI" id="CHEBI:29105"/>
    </ligand>
</feature>
<comment type="similarity">
    <text evidence="3">Belongs to the DNA gyrase inhibitor YacG family.</text>
</comment>
<reference evidence="4 5" key="1">
    <citation type="submission" date="2018-10" db="EMBL/GenBank/DDBJ databases">
        <title>Genomic Encyclopedia of Type Strains, Phase IV (KMG-IV): sequencing the most valuable type-strain genomes for metagenomic binning, comparative biology and taxonomic classification.</title>
        <authorList>
            <person name="Goeker M."/>
        </authorList>
    </citation>
    <scope>NUCLEOTIDE SEQUENCE [LARGE SCALE GENOMIC DNA]</scope>
    <source>
        <strain evidence="4 5">DSM 3303</strain>
    </source>
</reference>
<dbReference type="SUPFAM" id="SSF57716">
    <property type="entry name" value="Glucocorticoid receptor-like (DNA-binding domain)"/>
    <property type="match status" value="1"/>
</dbReference>
<evidence type="ECO:0000256" key="3">
    <source>
        <dbReference type="HAMAP-Rule" id="MF_00649"/>
    </source>
</evidence>
<organism evidence="4 5">
    <name type="scientific">Vogesella indigofera</name>
    <name type="common">Pseudomonas indigofera</name>
    <dbReference type="NCBI Taxonomy" id="45465"/>
    <lineage>
        <taxon>Bacteria</taxon>
        <taxon>Pseudomonadati</taxon>
        <taxon>Pseudomonadota</taxon>
        <taxon>Betaproteobacteria</taxon>
        <taxon>Neisseriales</taxon>
        <taxon>Chromobacteriaceae</taxon>
        <taxon>Vogesella</taxon>
    </lineage>
</organism>
<dbReference type="Proteomes" id="UP000279384">
    <property type="component" value="Unassembled WGS sequence"/>
</dbReference>
<gene>
    <name evidence="3" type="primary">yacG</name>
    <name evidence="4" type="ORF">C8E02_0080</name>
</gene>
<keyword evidence="1 3" id="KW-0479">Metal-binding</keyword>
<dbReference type="HAMAP" id="MF_00649">
    <property type="entry name" value="DNA_gyrase_inhibitor_YacG"/>
    <property type="match status" value="1"/>
</dbReference>
<feature type="binding site" evidence="3">
    <location>
        <position position="32"/>
    </location>
    <ligand>
        <name>Zn(2+)</name>
        <dbReference type="ChEBI" id="CHEBI:29105"/>
    </ligand>
</feature>
<dbReference type="AlphaFoldDB" id="A0A495BNT6"/>
<dbReference type="NCBIfam" id="NF001638">
    <property type="entry name" value="PRK00418.1"/>
    <property type="match status" value="1"/>
</dbReference>
<dbReference type="PANTHER" id="PTHR36150">
    <property type="entry name" value="DNA GYRASE INHIBITOR YACG"/>
    <property type="match status" value="1"/>
</dbReference>
<feature type="binding site" evidence="3">
    <location>
        <position position="9"/>
    </location>
    <ligand>
        <name>Zn(2+)</name>
        <dbReference type="ChEBI" id="CHEBI:29105"/>
    </ligand>
</feature>
<dbReference type="InterPro" id="IPR013088">
    <property type="entry name" value="Znf_NHR/GATA"/>
</dbReference>
<dbReference type="GO" id="GO:0006355">
    <property type="term" value="P:regulation of DNA-templated transcription"/>
    <property type="evidence" value="ECO:0007669"/>
    <property type="project" value="InterPro"/>
</dbReference>
<dbReference type="PANTHER" id="PTHR36150:SF1">
    <property type="entry name" value="DNA GYRASE INHIBITOR YACG"/>
    <property type="match status" value="1"/>
</dbReference>
<dbReference type="GO" id="GO:0008657">
    <property type="term" value="F:DNA topoisomerase type II (double strand cut, ATP-hydrolyzing) inhibitor activity"/>
    <property type="evidence" value="ECO:0007669"/>
    <property type="project" value="UniProtKB-UniRule"/>
</dbReference>
<protein>
    <recommendedName>
        <fullName evidence="3">DNA gyrase inhibitor YacG</fullName>
    </recommendedName>
</protein>
<comment type="subunit">
    <text evidence="3">Interacts with GyrB.</text>
</comment>
<comment type="function">
    <text evidence="3">Inhibits all the catalytic activities of DNA gyrase by preventing its interaction with DNA. Acts by binding directly to the C-terminal domain of GyrB, which probably disrupts DNA binding by the gyrase.</text>
</comment>
<accession>A0A495BNT6</accession>
<evidence type="ECO:0000313" key="4">
    <source>
        <dbReference type="EMBL" id="RKQ63066.1"/>
    </source>
</evidence>
<sequence>MTSPTIVPCPQCKSPVRWGPDSPYRPFCSERCKLIDLGQWADEQYRVPATPDLPFDDHPD</sequence>
<dbReference type="InterPro" id="IPR005584">
    <property type="entry name" value="DNA_gyrase_inhibitor_YacG"/>
</dbReference>